<reference evidence="2 3" key="1">
    <citation type="submission" date="2019-05" db="EMBL/GenBank/DDBJ databases">
        <title>Another draft genome of Portunus trituberculatus and its Hox gene families provides insights of decapod evolution.</title>
        <authorList>
            <person name="Jeong J.-H."/>
            <person name="Song I."/>
            <person name="Kim S."/>
            <person name="Choi T."/>
            <person name="Kim D."/>
            <person name="Ryu S."/>
            <person name="Kim W."/>
        </authorList>
    </citation>
    <scope>NUCLEOTIDE SEQUENCE [LARGE SCALE GENOMIC DNA]</scope>
    <source>
        <tissue evidence="2">Muscle</tissue>
    </source>
</reference>
<keyword evidence="3" id="KW-1185">Reference proteome</keyword>
<evidence type="ECO:0000313" key="2">
    <source>
        <dbReference type="EMBL" id="MPC76044.1"/>
    </source>
</evidence>
<name>A0A5B7I5F8_PORTR</name>
<protein>
    <submittedName>
        <fullName evidence="2">Uncharacterized protein</fullName>
    </submittedName>
</protein>
<evidence type="ECO:0000256" key="1">
    <source>
        <dbReference type="SAM" id="SignalP"/>
    </source>
</evidence>
<proteinExistence type="predicted"/>
<feature type="signal peptide" evidence="1">
    <location>
        <begin position="1"/>
        <end position="27"/>
    </location>
</feature>
<keyword evidence="1" id="KW-0732">Signal</keyword>
<comment type="caution">
    <text evidence="2">The sequence shown here is derived from an EMBL/GenBank/DDBJ whole genome shotgun (WGS) entry which is preliminary data.</text>
</comment>
<gene>
    <name evidence="2" type="ORF">E2C01_070445</name>
</gene>
<accession>A0A5B7I5F8</accession>
<feature type="chain" id="PRO_5022740743" evidence="1">
    <location>
        <begin position="28"/>
        <end position="104"/>
    </location>
</feature>
<dbReference type="EMBL" id="VSRR010042455">
    <property type="protein sequence ID" value="MPC76044.1"/>
    <property type="molecule type" value="Genomic_DNA"/>
</dbReference>
<evidence type="ECO:0000313" key="3">
    <source>
        <dbReference type="Proteomes" id="UP000324222"/>
    </source>
</evidence>
<organism evidence="2 3">
    <name type="scientific">Portunus trituberculatus</name>
    <name type="common">Swimming crab</name>
    <name type="synonym">Neptunus trituberculatus</name>
    <dbReference type="NCBI Taxonomy" id="210409"/>
    <lineage>
        <taxon>Eukaryota</taxon>
        <taxon>Metazoa</taxon>
        <taxon>Ecdysozoa</taxon>
        <taxon>Arthropoda</taxon>
        <taxon>Crustacea</taxon>
        <taxon>Multicrustacea</taxon>
        <taxon>Malacostraca</taxon>
        <taxon>Eumalacostraca</taxon>
        <taxon>Eucarida</taxon>
        <taxon>Decapoda</taxon>
        <taxon>Pleocyemata</taxon>
        <taxon>Brachyura</taxon>
        <taxon>Eubrachyura</taxon>
        <taxon>Portunoidea</taxon>
        <taxon>Portunidae</taxon>
        <taxon>Portuninae</taxon>
        <taxon>Portunus</taxon>
    </lineage>
</organism>
<sequence>MRQGAASWATPICWHWWPLPWRPTVLCWPGLSPTRITRTTGRTLTICDVPVCPEVTSLGTVMVTLLLRNVTANFSNLSAVHKYHWQILVTEKEYFDQLIKASVN</sequence>
<dbReference type="AlphaFoldDB" id="A0A5B7I5F8"/>
<dbReference type="Proteomes" id="UP000324222">
    <property type="component" value="Unassembled WGS sequence"/>
</dbReference>